<dbReference type="SUPFAM" id="SSF144091">
    <property type="entry name" value="Rhomboid-like"/>
    <property type="match status" value="1"/>
</dbReference>
<keyword evidence="2 5" id="KW-0812">Transmembrane</keyword>
<dbReference type="Gene3D" id="1.20.1540.10">
    <property type="entry name" value="Rhomboid-like"/>
    <property type="match status" value="1"/>
</dbReference>
<feature type="transmembrane region" description="Helical" evidence="5">
    <location>
        <begin position="175"/>
        <end position="197"/>
    </location>
</feature>
<evidence type="ECO:0000313" key="7">
    <source>
        <dbReference type="EMBL" id="EEB06243.1"/>
    </source>
</evidence>
<organism evidence="7 9">
    <name type="scientific">Schizosaccharomyces japonicus (strain yFS275 / FY16936)</name>
    <name type="common">Fission yeast</name>
    <dbReference type="NCBI Taxonomy" id="402676"/>
    <lineage>
        <taxon>Eukaryota</taxon>
        <taxon>Fungi</taxon>
        <taxon>Dikarya</taxon>
        <taxon>Ascomycota</taxon>
        <taxon>Taphrinomycotina</taxon>
        <taxon>Schizosaccharomycetes</taxon>
        <taxon>Schizosaccharomycetales</taxon>
        <taxon>Schizosaccharomycetaceae</taxon>
        <taxon>Schizosaccharomyces</taxon>
    </lineage>
</organism>
<protein>
    <submittedName>
        <fullName evidence="7">Rhomboid family protease</fullName>
    </submittedName>
</protein>
<comment type="subcellular location">
    <subcellularLocation>
        <location evidence="1">Membrane</location>
        <topology evidence="1">Multi-pass membrane protein</topology>
    </subcellularLocation>
</comment>
<feature type="transmembrane region" description="Helical" evidence="5">
    <location>
        <begin position="16"/>
        <end position="41"/>
    </location>
</feature>
<feature type="domain" description="Peptidase S54 rhomboid" evidence="6">
    <location>
        <begin position="54"/>
        <end position="191"/>
    </location>
</feature>
<proteinExistence type="predicted"/>
<dbReference type="HOGENOM" id="CLU_1082426_0_0_1"/>
<feature type="transmembrane region" description="Helical" evidence="5">
    <location>
        <begin position="61"/>
        <end position="80"/>
    </location>
</feature>
<keyword evidence="7" id="KW-0378">Hydrolase</keyword>
<evidence type="ECO:0000313" key="9">
    <source>
        <dbReference type="Proteomes" id="UP000001744"/>
    </source>
</evidence>
<feature type="transmembrane region" description="Helical" evidence="5">
    <location>
        <begin position="87"/>
        <end position="114"/>
    </location>
</feature>
<dbReference type="AlphaFoldDB" id="B6K093"/>
<dbReference type="EMBL" id="KE651168">
    <property type="protein sequence ID" value="EEB06243.1"/>
    <property type="molecule type" value="Genomic_DNA"/>
</dbReference>
<sequence>MQLQELIDGFLDHCTIFTAVIALITVVFGLLGVLINVVSFFGLSVENISLLRIHSLNTYPLVHDGFLPFVLGLASILVLMPKFERRYGTLCTIALFFGFLEVIPAGFYLLICYLFNSSTVYAGCGGWLFSFLTMYLLNLFDNLHPKLMTLSQNVRIGIAFAAPLLMLPLDFSTSFFLHIAAVATSVVFSLSFLDFLIPKVHWLVTIETKLSRFIDNVPNYVSVSEAVHYQRAGGLPVHMQDVNVPSGDVV</sequence>
<keyword evidence="9" id="KW-1185">Reference proteome</keyword>
<dbReference type="GO" id="GO:0006508">
    <property type="term" value="P:proteolysis"/>
    <property type="evidence" value="ECO:0007669"/>
    <property type="project" value="UniProtKB-KW"/>
</dbReference>
<dbReference type="OrthoDB" id="10257275at2759"/>
<dbReference type="GO" id="GO:0016020">
    <property type="term" value="C:membrane"/>
    <property type="evidence" value="ECO:0007669"/>
    <property type="project" value="UniProtKB-SubCell"/>
</dbReference>
<evidence type="ECO:0000256" key="5">
    <source>
        <dbReference type="SAM" id="Phobius"/>
    </source>
</evidence>
<dbReference type="STRING" id="402676.B6K093"/>
<feature type="transmembrane region" description="Helical" evidence="5">
    <location>
        <begin position="120"/>
        <end position="140"/>
    </location>
</feature>
<dbReference type="eggNOG" id="KOG2632">
    <property type="taxonomic scope" value="Eukaryota"/>
</dbReference>
<dbReference type="OMA" id="NTYPIVH"/>
<evidence type="ECO:0000256" key="1">
    <source>
        <dbReference type="ARBA" id="ARBA00004141"/>
    </source>
</evidence>
<dbReference type="JaponicusDB" id="SJAG_01285">
    <property type="gene designation" value="rbd4"/>
</dbReference>
<keyword evidence="3 5" id="KW-1133">Transmembrane helix</keyword>
<keyword evidence="4 5" id="KW-0472">Membrane</keyword>
<feature type="transmembrane region" description="Helical" evidence="5">
    <location>
        <begin position="152"/>
        <end position="169"/>
    </location>
</feature>
<evidence type="ECO:0000256" key="4">
    <source>
        <dbReference type="ARBA" id="ARBA00023136"/>
    </source>
</evidence>
<dbReference type="Proteomes" id="UP000001744">
    <property type="component" value="Unassembled WGS sequence"/>
</dbReference>
<evidence type="ECO:0000256" key="3">
    <source>
        <dbReference type="ARBA" id="ARBA00022989"/>
    </source>
</evidence>
<reference evidence="7 9" key="1">
    <citation type="journal article" date="2011" name="Science">
        <title>Comparative functional genomics of the fission yeasts.</title>
        <authorList>
            <person name="Rhind N."/>
            <person name="Chen Z."/>
            <person name="Yassour M."/>
            <person name="Thompson D.A."/>
            <person name="Haas B.J."/>
            <person name="Habib N."/>
            <person name="Wapinski I."/>
            <person name="Roy S."/>
            <person name="Lin M.F."/>
            <person name="Heiman D.I."/>
            <person name="Young S.K."/>
            <person name="Furuya K."/>
            <person name="Guo Y."/>
            <person name="Pidoux A."/>
            <person name="Chen H.M."/>
            <person name="Robbertse B."/>
            <person name="Goldberg J.M."/>
            <person name="Aoki K."/>
            <person name="Bayne E.H."/>
            <person name="Berlin A.M."/>
            <person name="Desjardins C.A."/>
            <person name="Dobbs E."/>
            <person name="Dukaj L."/>
            <person name="Fan L."/>
            <person name="FitzGerald M.G."/>
            <person name="French C."/>
            <person name="Gujja S."/>
            <person name="Hansen K."/>
            <person name="Keifenheim D."/>
            <person name="Levin J.Z."/>
            <person name="Mosher R.A."/>
            <person name="Mueller C.A."/>
            <person name="Pfiffner J."/>
            <person name="Priest M."/>
            <person name="Russ C."/>
            <person name="Smialowska A."/>
            <person name="Swoboda P."/>
            <person name="Sykes S.M."/>
            <person name="Vaughn M."/>
            <person name="Vengrova S."/>
            <person name="Yoder R."/>
            <person name="Zeng Q."/>
            <person name="Allshire R."/>
            <person name="Baulcombe D."/>
            <person name="Birren B.W."/>
            <person name="Brown W."/>
            <person name="Ekwall K."/>
            <person name="Kellis M."/>
            <person name="Leatherwood J."/>
            <person name="Levin H."/>
            <person name="Margalit H."/>
            <person name="Martienssen R."/>
            <person name="Nieduszynski C.A."/>
            <person name="Spatafora J.W."/>
            <person name="Friedman N."/>
            <person name="Dalgaard J.Z."/>
            <person name="Baumann P."/>
            <person name="Niki H."/>
            <person name="Regev A."/>
            <person name="Nusbaum C."/>
        </authorList>
    </citation>
    <scope>NUCLEOTIDE SEQUENCE [LARGE SCALE GENOMIC DNA]</scope>
    <source>
        <strain evidence="9">yFS275 / FY16936</strain>
    </source>
</reference>
<dbReference type="InterPro" id="IPR022764">
    <property type="entry name" value="Peptidase_S54_rhomboid_dom"/>
</dbReference>
<accession>B6K093</accession>
<dbReference type="Pfam" id="PF01694">
    <property type="entry name" value="Rhomboid"/>
    <property type="match status" value="1"/>
</dbReference>
<dbReference type="RefSeq" id="XP_002172536.1">
    <property type="nucleotide sequence ID" value="XM_002172500.2"/>
</dbReference>
<name>B6K093_SCHJY</name>
<dbReference type="GeneID" id="7052360"/>
<keyword evidence="7" id="KW-0645">Protease</keyword>
<evidence type="ECO:0000259" key="6">
    <source>
        <dbReference type="Pfam" id="PF01694"/>
    </source>
</evidence>
<evidence type="ECO:0000256" key="2">
    <source>
        <dbReference type="ARBA" id="ARBA00022692"/>
    </source>
</evidence>
<dbReference type="GO" id="GO:0004252">
    <property type="term" value="F:serine-type endopeptidase activity"/>
    <property type="evidence" value="ECO:0007669"/>
    <property type="project" value="InterPro"/>
</dbReference>
<dbReference type="VEuPathDB" id="FungiDB:SJAG_01285"/>
<evidence type="ECO:0000313" key="8">
    <source>
        <dbReference type="JaponicusDB" id="SJAG_01285"/>
    </source>
</evidence>
<dbReference type="InterPro" id="IPR035952">
    <property type="entry name" value="Rhomboid-like_sf"/>
</dbReference>
<gene>
    <name evidence="8" type="primary">rbd4</name>
    <name evidence="7" type="ORF">SJAG_01285</name>
</gene>